<dbReference type="GO" id="GO:0016791">
    <property type="term" value="F:phosphatase activity"/>
    <property type="evidence" value="ECO:0007669"/>
    <property type="project" value="TreeGrafter"/>
</dbReference>
<evidence type="ECO:0000256" key="2">
    <source>
        <dbReference type="ARBA" id="ARBA00022801"/>
    </source>
</evidence>
<keyword evidence="3" id="KW-0460">Magnesium</keyword>
<dbReference type="PANTHER" id="PTHR46470">
    <property type="entry name" value="N-ACYLNEURAMINATE-9-PHOSPHATASE"/>
    <property type="match status" value="1"/>
</dbReference>
<keyword evidence="5" id="KW-1185">Reference proteome</keyword>
<dbReference type="SUPFAM" id="SSF56784">
    <property type="entry name" value="HAD-like"/>
    <property type="match status" value="1"/>
</dbReference>
<dbReference type="GO" id="GO:0046872">
    <property type="term" value="F:metal ion binding"/>
    <property type="evidence" value="ECO:0007669"/>
    <property type="project" value="UniProtKB-KW"/>
</dbReference>
<evidence type="ECO:0000313" key="4">
    <source>
        <dbReference type="EMBL" id="CAF9925664.1"/>
    </source>
</evidence>
<protein>
    <submittedName>
        <fullName evidence="4">Uncharacterized protein</fullName>
    </submittedName>
</protein>
<organism evidence="4 5">
    <name type="scientific">Imshaugia aleurites</name>
    <dbReference type="NCBI Taxonomy" id="172621"/>
    <lineage>
        <taxon>Eukaryota</taxon>
        <taxon>Fungi</taxon>
        <taxon>Dikarya</taxon>
        <taxon>Ascomycota</taxon>
        <taxon>Pezizomycotina</taxon>
        <taxon>Lecanoromycetes</taxon>
        <taxon>OSLEUM clade</taxon>
        <taxon>Lecanoromycetidae</taxon>
        <taxon>Lecanorales</taxon>
        <taxon>Lecanorineae</taxon>
        <taxon>Parmeliaceae</taxon>
        <taxon>Imshaugia</taxon>
    </lineage>
</organism>
<sequence length="265" mass="29836">MPYHSLLSNTDKDDVKQHVGPLHLRYWEDDVLRLRATIAEKTWIGFDLDDILHEFRRSSGTATDKVLEEIAKRCGSPILALKGEYSRVLQTSFDYRGERFASVLAHFSLPQDDQFMVELLESYEATLMTSLELKCGAVELLSMIKDMGKKIVVITEGPQDAQERTVKGHSIEGYIDFLATSSYFGVVKTGGLFPRVLAHLGVSPDDMANINDNEQRDMKPALAEGIYLIHLAEIEGVSLNTMPPRINTLRILQCILSKDLLRPLE</sequence>
<dbReference type="Gene3D" id="3.40.50.1000">
    <property type="entry name" value="HAD superfamily/HAD-like"/>
    <property type="match status" value="1"/>
</dbReference>
<dbReference type="InterPro" id="IPR051400">
    <property type="entry name" value="HAD-like_hydrolase"/>
</dbReference>
<reference evidence="4" key="1">
    <citation type="submission" date="2021-03" db="EMBL/GenBank/DDBJ databases">
        <authorList>
            <person name="Tagirdzhanova G."/>
        </authorList>
    </citation>
    <scope>NUCLEOTIDE SEQUENCE</scope>
</reference>
<name>A0A8H3FLP1_9LECA</name>
<dbReference type="Pfam" id="PF13419">
    <property type="entry name" value="HAD_2"/>
    <property type="match status" value="1"/>
</dbReference>
<evidence type="ECO:0000313" key="5">
    <source>
        <dbReference type="Proteomes" id="UP000664534"/>
    </source>
</evidence>
<dbReference type="CDD" id="cd01427">
    <property type="entry name" value="HAD_like"/>
    <property type="match status" value="1"/>
</dbReference>
<dbReference type="InterPro" id="IPR041492">
    <property type="entry name" value="HAD_2"/>
</dbReference>
<dbReference type="PANTHER" id="PTHR46470:SF2">
    <property type="entry name" value="GLYCERALDEHYDE 3-PHOSPHATE PHOSPHATASE"/>
    <property type="match status" value="1"/>
</dbReference>
<accession>A0A8H3FLP1</accession>
<keyword evidence="1" id="KW-0479">Metal-binding</keyword>
<dbReference type="Gene3D" id="1.10.150.520">
    <property type="match status" value="1"/>
</dbReference>
<comment type="caution">
    <text evidence="4">The sequence shown here is derived from an EMBL/GenBank/DDBJ whole genome shotgun (WGS) entry which is preliminary data.</text>
</comment>
<dbReference type="Proteomes" id="UP000664534">
    <property type="component" value="Unassembled WGS sequence"/>
</dbReference>
<evidence type="ECO:0000256" key="1">
    <source>
        <dbReference type="ARBA" id="ARBA00022723"/>
    </source>
</evidence>
<dbReference type="InterPro" id="IPR036412">
    <property type="entry name" value="HAD-like_sf"/>
</dbReference>
<dbReference type="InterPro" id="IPR023214">
    <property type="entry name" value="HAD_sf"/>
</dbReference>
<keyword evidence="2" id="KW-0378">Hydrolase</keyword>
<evidence type="ECO:0000256" key="3">
    <source>
        <dbReference type="ARBA" id="ARBA00022842"/>
    </source>
</evidence>
<dbReference type="AlphaFoldDB" id="A0A8H3FLP1"/>
<dbReference type="EMBL" id="CAJPDT010000040">
    <property type="protein sequence ID" value="CAF9925664.1"/>
    <property type="molecule type" value="Genomic_DNA"/>
</dbReference>
<dbReference type="OrthoDB" id="1694274at2759"/>
<gene>
    <name evidence="4" type="ORF">IMSHALPRED_006746</name>
</gene>
<proteinExistence type="predicted"/>